<dbReference type="InterPro" id="IPR008979">
    <property type="entry name" value="Galactose-bd-like_sf"/>
</dbReference>
<dbReference type="Proteomes" id="UP000315783">
    <property type="component" value="Unassembled WGS sequence"/>
</dbReference>
<name>A0A545VV33_9HYPO</name>
<keyword evidence="9" id="KW-1185">Reference proteome</keyword>
<dbReference type="PROSITE" id="PS51284">
    <property type="entry name" value="DOC"/>
    <property type="match status" value="1"/>
</dbReference>
<dbReference type="OrthoDB" id="24948at2759"/>
<accession>A0A545VV33</accession>
<evidence type="ECO:0000256" key="5">
    <source>
        <dbReference type="ARBA" id="ARBA00023306"/>
    </source>
</evidence>
<feature type="compositionally biased region" description="Low complexity" evidence="6">
    <location>
        <begin position="14"/>
        <end position="31"/>
    </location>
</feature>
<proteinExistence type="inferred from homology"/>
<feature type="region of interest" description="Disordered" evidence="6">
    <location>
        <begin position="164"/>
        <end position="245"/>
    </location>
</feature>
<evidence type="ECO:0000256" key="6">
    <source>
        <dbReference type="SAM" id="MobiDB-lite"/>
    </source>
</evidence>
<gene>
    <name evidence="8" type="ORF">IF1G_06215</name>
</gene>
<comment type="similarity">
    <text evidence="1">Belongs to the APC10 family.</text>
</comment>
<feature type="region of interest" description="Disordered" evidence="6">
    <location>
        <begin position="1"/>
        <end position="82"/>
    </location>
</feature>
<keyword evidence="5" id="KW-0131">Cell cycle</keyword>
<dbReference type="GO" id="GO:0070979">
    <property type="term" value="P:protein K11-linked ubiquitination"/>
    <property type="evidence" value="ECO:0007669"/>
    <property type="project" value="TreeGrafter"/>
</dbReference>
<dbReference type="InterPro" id="IPR004939">
    <property type="entry name" value="APC_su10/DOC_dom"/>
</dbReference>
<keyword evidence="3" id="KW-0498">Mitosis</keyword>
<dbReference type="Gene3D" id="2.60.120.260">
    <property type="entry name" value="Galactose-binding domain-like"/>
    <property type="match status" value="1"/>
</dbReference>
<feature type="compositionally biased region" description="Acidic residues" evidence="6">
    <location>
        <begin position="209"/>
        <end position="221"/>
    </location>
</feature>
<feature type="compositionally biased region" description="Basic and acidic residues" evidence="6">
    <location>
        <begin position="55"/>
        <end position="69"/>
    </location>
</feature>
<organism evidence="8 9">
    <name type="scientific">Cordyceps javanica</name>
    <dbReference type="NCBI Taxonomy" id="43265"/>
    <lineage>
        <taxon>Eukaryota</taxon>
        <taxon>Fungi</taxon>
        <taxon>Dikarya</taxon>
        <taxon>Ascomycota</taxon>
        <taxon>Pezizomycotina</taxon>
        <taxon>Sordariomycetes</taxon>
        <taxon>Hypocreomycetidae</taxon>
        <taxon>Hypocreales</taxon>
        <taxon>Cordycipitaceae</taxon>
        <taxon>Cordyceps</taxon>
    </lineage>
</organism>
<dbReference type="AlphaFoldDB" id="A0A545VV33"/>
<evidence type="ECO:0000313" key="9">
    <source>
        <dbReference type="Proteomes" id="UP000315783"/>
    </source>
</evidence>
<comment type="caution">
    <text evidence="8">The sequence shown here is derived from an EMBL/GenBank/DDBJ whole genome shotgun (WGS) entry which is preliminary data.</text>
</comment>
<dbReference type="SUPFAM" id="SSF49785">
    <property type="entry name" value="Galactose-binding domain-like"/>
    <property type="match status" value="1"/>
</dbReference>
<dbReference type="InterPro" id="IPR016901">
    <property type="entry name" value="APC10/Doc1"/>
</dbReference>
<dbReference type="STRING" id="43265.A0A545VV33"/>
<dbReference type="GO" id="GO:0051301">
    <property type="term" value="P:cell division"/>
    <property type="evidence" value="ECO:0007669"/>
    <property type="project" value="UniProtKB-KW"/>
</dbReference>
<feature type="compositionally biased region" description="Basic and acidic residues" evidence="6">
    <location>
        <begin position="191"/>
        <end position="208"/>
    </location>
</feature>
<feature type="region of interest" description="Disordered" evidence="6">
    <location>
        <begin position="507"/>
        <end position="530"/>
    </location>
</feature>
<evidence type="ECO:0000256" key="4">
    <source>
        <dbReference type="ARBA" id="ARBA00022786"/>
    </source>
</evidence>
<evidence type="ECO:0000256" key="1">
    <source>
        <dbReference type="ARBA" id="ARBA00006762"/>
    </source>
</evidence>
<evidence type="ECO:0000256" key="2">
    <source>
        <dbReference type="ARBA" id="ARBA00022618"/>
    </source>
</evidence>
<evidence type="ECO:0000313" key="8">
    <source>
        <dbReference type="EMBL" id="TQV95228.1"/>
    </source>
</evidence>
<feature type="compositionally biased region" description="Basic residues" evidence="6">
    <location>
        <begin position="1"/>
        <end position="12"/>
    </location>
</feature>
<protein>
    <submittedName>
        <fullName evidence="8">Anaphase promoting complex subunit 10</fullName>
    </submittedName>
</protein>
<keyword evidence="4" id="KW-0833">Ubl conjugation pathway</keyword>
<keyword evidence="2" id="KW-0132">Cell division</keyword>
<feature type="region of interest" description="Disordered" evidence="6">
    <location>
        <begin position="291"/>
        <end position="323"/>
    </location>
</feature>
<dbReference type="PANTHER" id="PTHR12936:SF0">
    <property type="entry name" value="ANAPHASE-PROMOTING COMPLEX SUBUNIT 10"/>
    <property type="match status" value="1"/>
</dbReference>
<dbReference type="PANTHER" id="PTHR12936">
    <property type="entry name" value="ANAPHASE-PROMOTING COMPLEX 10"/>
    <property type="match status" value="1"/>
</dbReference>
<feature type="region of interest" description="Disordered" evidence="6">
    <location>
        <begin position="477"/>
        <end position="496"/>
    </location>
</feature>
<dbReference type="CDD" id="cd08366">
    <property type="entry name" value="APC10"/>
    <property type="match status" value="1"/>
</dbReference>
<evidence type="ECO:0000259" key="7">
    <source>
        <dbReference type="PROSITE" id="PS51284"/>
    </source>
</evidence>
<dbReference type="GO" id="GO:0005680">
    <property type="term" value="C:anaphase-promoting complex"/>
    <property type="evidence" value="ECO:0007669"/>
    <property type="project" value="InterPro"/>
</dbReference>
<reference evidence="8 9" key="1">
    <citation type="journal article" date="2019" name="Appl. Microbiol. Biotechnol.">
        <title>Genome sequence of Isaria javanica and comparative genome analysis insights into family S53 peptidase evolution in fungal entomopathogens.</title>
        <authorList>
            <person name="Lin R."/>
            <person name="Zhang X."/>
            <person name="Xin B."/>
            <person name="Zou M."/>
            <person name="Gao Y."/>
            <person name="Qin F."/>
            <person name="Hu Q."/>
            <person name="Xie B."/>
            <person name="Cheng X."/>
        </authorList>
    </citation>
    <scope>NUCLEOTIDE SEQUENCE [LARGE SCALE GENOMIC DNA]</scope>
    <source>
        <strain evidence="8 9">IJ1G</strain>
    </source>
</reference>
<dbReference type="GO" id="GO:0031145">
    <property type="term" value="P:anaphase-promoting complex-dependent catabolic process"/>
    <property type="evidence" value="ECO:0007669"/>
    <property type="project" value="InterPro"/>
</dbReference>
<sequence length="564" mass="62656">MDIQRGSRRARHVAANTAANQAAHTQQQQQHSSPTLDEGLRPGLLRPAPPRNLHRTPDQRQTESDDEHQMPTIAPRINPFRLHRSQPLTPLMPRQHFERIPITRGSALLRRSASPSRSEWPVAQEENYDAFLARLDREASGVFQRMRQLSALVTERSVSWRERFGGSVRRRRQRSAPPPPPSNEEDEEPEAGTRSDTETGREGQQRAVEEDEEDAEADQDNDAATRGTTTPRLSMPLVSDEGSDSDADLSVLAMARGVGRAGTTSANTREEQIFLQQQQAEAMAYDDEVMSQEQYEAEDTSIEEQVEDGDEEQDEQDEQDEQEVLVDPASIGLKEISNLGKFTVSSHKPGNGVQELRSDDLKLYWQSDGPQPHKLTVYFIKRVGIRVIRFFVDYHEDESYTPTKIVFKSGTSENNMIEFATMIMDNPYGWQDVPICGAGGEPDGNTLVSYVLQMQILENHQNGKDTHLRGIKIYAFDPDSGQQAGGRRRQQDGEAEDEVAAMLANSGGVRGANRNNGAGGDDGHGGTSSERLSDMARILAGASVHAAGESTFSAADFLREPELR</sequence>
<dbReference type="SMART" id="SM01337">
    <property type="entry name" value="APC10"/>
    <property type="match status" value="1"/>
</dbReference>
<dbReference type="Pfam" id="PF03256">
    <property type="entry name" value="ANAPC10"/>
    <property type="match status" value="1"/>
</dbReference>
<evidence type="ECO:0000256" key="3">
    <source>
        <dbReference type="ARBA" id="ARBA00022776"/>
    </source>
</evidence>
<feature type="domain" description="DOC" evidence="7">
    <location>
        <begin position="312"/>
        <end position="500"/>
    </location>
</feature>
<dbReference type="EMBL" id="SPUK01000008">
    <property type="protein sequence ID" value="TQV95228.1"/>
    <property type="molecule type" value="Genomic_DNA"/>
</dbReference>